<dbReference type="EMBL" id="PGGS01004273">
    <property type="protein sequence ID" value="PNG99063.1"/>
    <property type="molecule type" value="Genomic_DNA"/>
</dbReference>
<accession>A0A2J7ZFK9</accession>
<dbReference type="OrthoDB" id="421002at2759"/>
<dbReference type="SMART" id="SM00567">
    <property type="entry name" value="EZ_HEAT"/>
    <property type="match status" value="2"/>
</dbReference>
<organism evidence="1 2">
    <name type="scientific">Tetrabaena socialis</name>
    <dbReference type="NCBI Taxonomy" id="47790"/>
    <lineage>
        <taxon>Eukaryota</taxon>
        <taxon>Viridiplantae</taxon>
        <taxon>Chlorophyta</taxon>
        <taxon>core chlorophytes</taxon>
        <taxon>Chlorophyceae</taxon>
        <taxon>CS clade</taxon>
        <taxon>Chlamydomonadales</taxon>
        <taxon>Tetrabaenaceae</taxon>
        <taxon>Tetrabaena</taxon>
    </lineage>
</organism>
<gene>
    <name evidence="1" type="ORF">TSOC_015166</name>
</gene>
<sequence>RYSALFALRNKGGREAVAALGAVFGCRSALLKHEVAYVMGQMQDPLAVEFLTNVLKVRILSDTWIRWWAEPDKFNFYPFGSFKSD</sequence>
<comment type="caution">
    <text evidence="1">The sequence shown here is derived from an EMBL/GenBank/DDBJ whole genome shotgun (WGS) entry which is preliminary data.</text>
</comment>
<feature type="non-terminal residue" evidence="1">
    <location>
        <position position="1"/>
    </location>
</feature>
<proteinExistence type="predicted"/>
<dbReference type="Gene3D" id="1.25.10.10">
    <property type="entry name" value="Leucine-rich Repeat Variant"/>
    <property type="match status" value="1"/>
</dbReference>
<dbReference type="AlphaFoldDB" id="A0A2J7ZFK9"/>
<evidence type="ECO:0000313" key="1">
    <source>
        <dbReference type="EMBL" id="PNG99063.1"/>
    </source>
</evidence>
<dbReference type="PANTHER" id="PTHR12697">
    <property type="entry name" value="PBS LYASE HEAT-LIKE PROTEIN"/>
    <property type="match status" value="1"/>
</dbReference>
<dbReference type="InterPro" id="IPR004155">
    <property type="entry name" value="PBS_lyase_HEAT"/>
</dbReference>
<evidence type="ECO:0000313" key="2">
    <source>
        <dbReference type="Proteomes" id="UP000236333"/>
    </source>
</evidence>
<dbReference type="Proteomes" id="UP000236333">
    <property type="component" value="Unassembled WGS sequence"/>
</dbReference>
<dbReference type="PANTHER" id="PTHR12697:SF5">
    <property type="entry name" value="DEOXYHYPUSINE HYDROXYLASE"/>
    <property type="match status" value="1"/>
</dbReference>
<name>A0A2J7ZFK9_9CHLO</name>
<dbReference type="InterPro" id="IPR011989">
    <property type="entry name" value="ARM-like"/>
</dbReference>
<reference evidence="1 2" key="1">
    <citation type="journal article" date="2017" name="Mol. Biol. Evol.">
        <title>The 4-celled Tetrabaena socialis nuclear genome reveals the essential components for genetic control of cell number at the origin of multicellularity in the volvocine lineage.</title>
        <authorList>
            <person name="Featherston J."/>
            <person name="Arakaki Y."/>
            <person name="Hanschen E.R."/>
            <person name="Ferris P.J."/>
            <person name="Michod R.E."/>
            <person name="Olson B.J.S.C."/>
            <person name="Nozaki H."/>
            <person name="Durand P.M."/>
        </authorList>
    </citation>
    <scope>NUCLEOTIDE SEQUENCE [LARGE SCALE GENOMIC DNA]</scope>
    <source>
        <strain evidence="1 2">NIES-571</strain>
    </source>
</reference>
<protein>
    <submittedName>
        <fullName evidence="1">Deoxyhypusine hydroxylase</fullName>
    </submittedName>
</protein>
<dbReference type="GO" id="GO:0016491">
    <property type="term" value="F:oxidoreductase activity"/>
    <property type="evidence" value="ECO:0007669"/>
    <property type="project" value="TreeGrafter"/>
</dbReference>
<keyword evidence="2" id="KW-1185">Reference proteome</keyword>
<dbReference type="Pfam" id="PF03130">
    <property type="entry name" value="HEAT_PBS"/>
    <property type="match status" value="1"/>
</dbReference>
<feature type="non-terminal residue" evidence="1">
    <location>
        <position position="85"/>
    </location>
</feature>